<dbReference type="AlphaFoldDB" id="A0A1E3GNY9"/>
<dbReference type="PANTHER" id="PTHR43162">
    <property type="match status" value="1"/>
</dbReference>
<evidence type="ECO:0000259" key="1">
    <source>
        <dbReference type="Pfam" id="PF05368"/>
    </source>
</evidence>
<protein>
    <submittedName>
        <fullName evidence="2">NAD(P)H azoreductase</fullName>
        <ecNumber evidence="2">1.7.-.-</ecNumber>
    </submittedName>
</protein>
<dbReference type="STRING" id="291169.A9E74_02460"/>
<evidence type="ECO:0000313" key="2">
    <source>
        <dbReference type="EMBL" id="ODN65773.1"/>
    </source>
</evidence>
<dbReference type="EMBL" id="MCRI01000040">
    <property type="protein sequence ID" value="ODN65773.1"/>
    <property type="molecule type" value="Genomic_DNA"/>
</dbReference>
<dbReference type="SUPFAM" id="SSF51735">
    <property type="entry name" value="NAD(P)-binding Rossmann-fold domains"/>
    <property type="match status" value="1"/>
</dbReference>
<dbReference type="RefSeq" id="WP_069296841.1">
    <property type="nucleotide sequence ID" value="NZ_MCRI01000040.1"/>
</dbReference>
<dbReference type="Gene3D" id="3.90.25.10">
    <property type="entry name" value="UDP-galactose 4-epimerase, domain 1"/>
    <property type="match status" value="1"/>
</dbReference>
<evidence type="ECO:0000313" key="3">
    <source>
        <dbReference type="Proteomes" id="UP000094379"/>
    </source>
</evidence>
<dbReference type="InterPro" id="IPR008030">
    <property type="entry name" value="NmrA-like"/>
</dbReference>
<keyword evidence="2" id="KW-0560">Oxidoreductase</keyword>
<reference evidence="2 3" key="1">
    <citation type="submission" date="2016-07" db="EMBL/GenBank/DDBJ databases">
        <title>Draft Genome Sequence of Methylophaga muralis Bur 1.</title>
        <authorList>
            <person name="Vasilenko O.V."/>
            <person name="Doronina N.V."/>
            <person name="Shmareva M.N."/>
            <person name="Tarlachkov S.V."/>
            <person name="Mustakhimov I."/>
            <person name="Trotsenko Y.A."/>
        </authorList>
    </citation>
    <scope>NUCLEOTIDE SEQUENCE [LARGE SCALE GENOMIC DNA]</scope>
    <source>
        <strain evidence="2 3">Bur 1</strain>
    </source>
</reference>
<dbReference type="Proteomes" id="UP000094379">
    <property type="component" value="Unassembled WGS sequence"/>
</dbReference>
<organism evidence="2 3">
    <name type="scientific">Methylophaga muralis</name>
    <dbReference type="NCBI Taxonomy" id="291169"/>
    <lineage>
        <taxon>Bacteria</taxon>
        <taxon>Pseudomonadati</taxon>
        <taxon>Pseudomonadota</taxon>
        <taxon>Gammaproteobacteria</taxon>
        <taxon>Thiotrichales</taxon>
        <taxon>Piscirickettsiaceae</taxon>
        <taxon>Methylophaga</taxon>
    </lineage>
</organism>
<comment type="caution">
    <text evidence="2">The sequence shown here is derived from an EMBL/GenBank/DDBJ whole genome shotgun (WGS) entry which is preliminary data.</text>
</comment>
<dbReference type="Pfam" id="PF05368">
    <property type="entry name" value="NmrA"/>
    <property type="match status" value="1"/>
</dbReference>
<dbReference type="InterPro" id="IPR036291">
    <property type="entry name" value="NAD(P)-bd_dom_sf"/>
</dbReference>
<dbReference type="CDD" id="cd05269">
    <property type="entry name" value="TMR_SDR_a"/>
    <property type="match status" value="1"/>
</dbReference>
<feature type="domain" description="NmrA-like" evidence="1">
    <location>
        <begin position="1"/>
        <end position="238"/>
    </location>
</feature>
<dbReference type="PATRIC" id="fig|291169.3.peg.2480"/>
<name>A0A1E3GNY9_9GAMM</name>
<proteinExistence type="predicted"/>
<sequence length="280" mass="30501">MKNKILVLGATGNIGRPLVENLLARGEQVKAASRSGQDVLGAEGVVFDYFKPESFEQAFEDVNRAYIMLAAGYVQAKDLLIPLIEFAASRNIKVVLQTAFGVDADDAIPYRQVELALIQSGTPYVILRPNWFADNFHTFWKAGIDHGQLAIPAGDGKSSFIDVRDIAESAAAALRTEQFDGQAFNLTGPEAFSYAEAAQLLTEVIGKPISYNAIDDDTFIDMLTSAGVPADYAVFLSSIFYPVRQGWTSVITDDVATLTGKPPRSLKTYAQDHRQQLANS</sequence>
<accession>A0A1E3GNY9</accession>
<gene>
    <name evidence="2" type="primary">azoB</name>
    <name evidence="2" type="ORF">A9E74_02460</name>
</gene>
<dbReference type="PANTHER" id="PTHR43162:SF1">
    <property type="entry name" value="PRESTALK A DIFFERENTIATION PROTEIN A"/>
    <property type="match status" value="1"/>
</dbReference>
<dbReference type="InterPro" id="IPR051604">
    <property type="entry name" value="Ergot_Alk_Oxidoreductase"/>
</dbReference>
<dbReference type="GO" id="GO:0016491">
    <property type="term" value="F:oxidoreductase activity"/>
    <property type="evidence" value="ECO:0007669"/>
    <property type="project" value="UniProtKB-KW"/>
</dbReference>
<keyword evidence="3" id="KW-1185">Reference proteome</keyword>
<dbReference type="Gene3D" id="3.40.50.720">
    <property type="entry name" value="NAD(P)-binding Rossmann-like Domain"/>
    <property type="match status" value="1"/>
</dbReference>
<dbReference type="EC" id="1.7.-.-" evidence="2"/>